<evidence type="ECO:0000256" key="1">
    <source>
        <dbReference type="ARBA" id="ARBA00038473"/>
    </source>
</evidence>
<reference evidence="5" key="1">
    <citation type="journal article" date="2021" name="Nat. Commun.">
        <title>Genetic determinants of endophytism in the Arabidopsis root mycobiome.</title>
        <authorList>
            <person name="Mesny F."/>
            <person name="Miyauchi S."/>
            <person name="Thiergart T."/>
            <person name="Pickel B."/>
            <person name="Atanasova L."/>
            <person name="Karlsson M."/>
            <person name="Huettel B."/>
            <person name="Barry K.W."/>
            <person name="Haridas S."/>
            <person name="Chen C."/>
            <person name="Bauer D."/>
            <person name="Andreopoulos W."/>
            <person name="Pangilinan J."/>
            <person name="LaButti K."/>
            <person name="Riley R."/>
            <person name="Lipzen A."/>
            <person name="Clum A."/>
            <person name="Drula E."/>
            <person name="Henrissat B."/>
            <person name="Kohler A."/>
            <person name="Grigoriev I.V."/>
            <person name="Martin F.M."/>
            <person name="Hacquard S."/>
        </authorList>
    </citation>
    <scope>NUCLEOTIDE SEQUENCE</scope>
    <source>
        <strain evidence="5">MPI-CAGE-AT-0016</strain>
    </source>
</reference>
<feature type="domain" description="Beta-lactamase-related" evidence="3">
    <location>
        <begin position="77"/>
        <end position="383"/>
    </location>
</feature>
<dbReference type="Proteomes" id="UP000813385">
    <property type="component" value="Unassembled WGS sequence"/>
</dbReference>
<accession>A0A8K0TPU2</accession>
<dbReference type="InterPro" id="IPR001466">
    <property type="entry name" value="Beta-lactam-related"/>
</dbReference>
<dbReference type="Pfam" id="PF26335">
    <property type="entry name" value="ARB_00930_C"/>
    <property type="match status" value="1"/>
</dbReference>
<dbReference type="Gene3D" id="3.40.710.10">
    <property type="entry name" value="DD-peptidase/beta-lactamase superfamily"/>
    <property type="match status" value="1"/>
</dbReference>
<evidence type="ECO:0000259" key="4">
    <source>
        <dbReference type="Pfam" id="PF26335"/>
    </source>
</evidence>
<dbReference type="PANTHER" id="PTHR22935">
    <property type="entry name" value="PENICILLIN-BINDING PROTEIN"/>
    <property type="match status" value="1"/>
</dbReference>
<dbReference type="OrthoDB" id="10250282at2759"/>
<feature type="signal peptide" evidence="2">
    <location>
        <begin position="1"/>
        <end position="19"/>
    </location>
</feature>
<sequence length="546" mass="57816">MKSITTLLPMAMAIASSQAYCPPTGPVLPPPTLPGCPSNLTSGVQQALDKISSATNATFSVQITSKNSTFFAHHHTGTTLADLGTDEVDGDSIYRLASVTKVFTVLSLLLQEGVNFDLPASHYVTELDGVPGYEDITLRMLASQLAGVPRDGYMFDLTSGLSPEMLKSLGLPSIEPPANVPKCDAVSQGELPCTRSEFFDVLTGAGTTWQPGQRAAYSNLAFIILGFAVENITGQAYVDVVSDTITGPLGMTSTGFQVPDLSRLVVPTSGLDFATMNVYNYNATGGLYSTPNDLSAFLRGLLNFDLLDEARTSAWLKPQAFTSSPLNAVGAPWEIYRPNSLLPDNRPLDVYTKSGGLPGYNGYIALIPEYEIGISINVAGAGDKDYNVVSAVFSAVLESLVPSLDALARTQAAHKYAGTYTSGSGNTTSSLVLAVDDGPGLKVDKWTLLGNNVLDIVAMLNRAQGAAAIDVRAYPIGAEDRWLLVTERVGSAGEKTGVYAGTCDGWFQLDQVRFAGLPTDEIDFVVENGKVVGAVSPGLRQQLTKV</sequence>
<keyword evidence="2" id="KW-0732">Signal</keyword>
<comment type="similarity">
    <text evidence="1">Belongs to the beta-lactamase family.</text>
</comment>
<dbReference type="InterPro" id="IPR058664">
    <property type="entry name" value="ARB_00930-like_C"/>
</dbReference>
<comment type="caution">
    <text evidence="5">The sequence shown here is derived from an EMBL/GenBank/DDBJ whole genome shotgun (WGS) entry which is preliminary data.</text>
</comment>
<dbReference type="EMBL" id="JAGPXD010000002">
    <property type="protein sequence ID" value="KAH7369393.1"/>
    <property type="molecule type" value="Genomic_DNA"/>
</dbReference>
<dbReference type="AlphaFoldDB" id="A0A8K0TPU2"/>
<name>A0A8K0TPU2_9PEZI</name>
<organism evidence="5 6">
    <name type="scientific">Plectosphaerella cucumerina</name>
    <dbReference type="NCBI Taxonomy" id="40658"/>
    <lineage>
        <taxon>Eukaryota</taxon>
        <taxon>Fungi</taxon>
        <taxon>Dikarya</taxon>
        <taxon>Ascomycota</taxon>
        <taxon>Pezizomycotina</taxon>
        <taxon>Sordariomycetes</taxon>
        <taxon>Hypocreomycetidae</taxon>
        <taxon>Glomerellales</taxon>
        <taxon>Plectosphaerellaceae</taxon>
        <taxon>Plectosphaerella</taxon>
    </lineage>
</organism>
<dbReference type="InterPro" id="IPR012338">
    <property type="entry name" value="Beta-lactam/transpept-like"/>
</dbReference>
<evidence type="ECO:0000259" key="3">
    <source>
        <dbReference type="Pfam" id="PF00144"/>
    </source>
</evidence>
<proteinExistence type="inferred from homology"/>
<feature type="domain" description="Beta-lactamase-like ARB-00930-like C-terminal" evidence="4">
    <location>
        <begin position="408"/>
        <end position="546"/>
    </location>
</feature>
<dbReference type="SUPFAM" id="SSF56601">
    <property type="entry name" value="beta-lactamase/transpeptidase-like"/>
    <property type="match status" value="1"/>
</dbReference>
<protein>
    <submittedName>
        <fullName evidence="5">Beta-lactamase family protein</fullName>
    </submittedName>
</protein>
<gene>
    <name evidence="5" type="ORF">B0T11DRAFT_317303</name>
</gene>
<dbReference type="Pfam" id="PF00144">
    <property type="entry name" value="Beta-lactamase"/>
    <property type="match status" value="1"/>
</dbReference>
<feature type="chain" id="PRO_5035475194" evidence="2">
    <location>
        <begin position="20"/>
        <end position="546"/>
    </location>
</feature>
<evidence type="ECO:0000313" key="5">
    <source>
        <dbReference type="EMBL" id="KAH7369393.1"/>
    </source>
</evidence>
<evidence type="ECO:0000256" key="2">
    <source>
        <dbReference type="SAM" id="SignalP"/>
    </source>
</evidence>
<dbReference type="PANTHER" id="PTHR22935:SF95">
    <property type="entry name" value="BETA-LACTAMASE-LIKE 1-RELATED"/>
    <property type="match status" value="1"/>
</dbReference>
<evidence type="ECO:0000313" key="6">
    <source>
        <dbReference type="Proteomes" id="UP000813385"/>
    </source>
</evidence>
<keyword evidence="6" id="KW-1185">Reference proteome</keyword>
<dbReference type="InterPro" id="IPR051478">
    <property type="entry name" value="Beta-lactamase-like_AB/R"/>
</dbReference>